<dbReference type="Proteomes" id="UP000000305">
    <property type="component" value="Unassembled WGS sequence"/>
</dbReference>
<dbReference type="HOGENOM" id="CLU_957305_0_0_1"/>
<name>E9G4J2_DAPPU</name>
<comment type="similarity">
    <text evidence="1">Belongs to the importin alpha family.</text>
</comment>
<reference evidence="4 5" key="1">
    <citation type="journal article" date="2011" name="Science">
        <title>The ecoresponsive genome of Daphnia pulex.</title>
        <authorList>
            <person name="Colbourne J.K."/>
            <person name="Pfrender M.E."/>
            <person name="Gilbert D."/>
            <person name="Thomas W.K."/>
            <person name="Tucker A."/>
            <person name="Oakley T.H."/>
            <person name="Tokishita S."/>
            <person name="Aerts A."/>
            <person name="Arnold G.J."/>
            <person name="Basu M.K."/>
            <person name="Bauer D.J."/>
            <person name="Caceres C.E."/>
            <person name="Carmel L."/>
            <person name="Casola C."/>
            <person name="Choi J.H."/>
            <person name="Detter J.C."/>
            <person name="Dong Q."/>
            <person name="Dusheyko S."/>
            <person name="Eads B.D."/>
            <person name="Frohlich T."/>
            <person name="Geiler-Samerotte K.A."/>
            <person name="Gerlach D."/>
            <person name="Hatcher P."/>
            <person name="Jogdeo S."/>
            <person name="Krijgsveld J."/>
            <person name="Kriventseva E.V."/>
            <person name="Kultz D."/>
            <person name="Laforsch C."/>
            <person name="Lindquist E."/>
            <person name="Lopez J."/>
            <person name="Manak J.R."/>
            <person name="Muller J."/>
            <person name="Pangilinan J."/>
            <person name="Patwardhan R.P."/>
            <person name="Pitluck S."/>
            <person name="Pritham E.J."/>
            <person name="Rechtsteiner A."/>
            <person name="Rho M."/>
            <person name="Rogozin I.B."/>
            <person name="Sakarya O."/>
            <person name="Salamov A."/>
            <person name="Schaack S."/>
            <person name="Shapiro H."/>
            <person name="Shiga Y."/>
            <person name="Skalitzky C."/>
            <person name="Smith Z."/>
            <person name="Souvorov A."/>
            <person name="Sung W."/>
            <person name="Tang Z."/>
            <person name="Tsuchiya D."/>
            <person name="Tu H."/>
            <person name="Vos H."/>
            <person name="Wang M."/>
            <person name="Wolf Y.I."/>
            <person name="Yamagata H."/>
            <person name="Yamada T."/>
            <person name="Ye Y."/>
            <person name="Shaw J.R."/>
            <person name="Andrews J."/>
            <person name="Crease T.J."/>
            <person name="Tang H."/>
            <person name="Lucas S.M."/>
            <person name="Robertson H.M."/>
            <person name="Bork P."/>
            <person name="Koonin E.V."/>
            <person name="Zdobnov E.M."/>
            <person name="Grigoriev I.V."/>
            <person name="Lynch M."/>
            <person name="Boore J.L."/>
        </authorList>
    </citation>
    <scope>NUCLEOTIDE SEQUENCE [LARGE SCALE GENOMIC DNA]</scope>
</reference>
<keyword evidence="5" id="KW-1185">Reference proteome</keyword>
<dbReference type="PANTHER" id="PTHR23316">
    <property type="entry name" value="IMPORTIN ALPHA"/>
    <property type="match status" value="1"/>
</dbReference>
<evidence type="ECO:0000313" key="5">
    <source>
        <dbReference type="Proteomes" id="UP000000305"/>
    </source>
</evidence>
<dbReference type="SMART" id="SM00185">
    <property type="entry name" value="ARM"/>
    <property type="match status" value="4"/>
</dbReference>
<dbReference type="InterPro" id="IPR016024">
    <property type="entry name" value="ARM-type_fold"/>
</dbReference>
<dbReference type="Gene3D" id="1.25.10.10">
    <property type="entry name" value="Leucine-rich Repeat Variant"/>
    <property type="match status" value="1"/>
</dbReference>
<evidence type="ECO:0000256" key="1">
    <source>
        <dbReference type="ARBA" id="ARBA00010394"/>
    </source>
</evidence>
<evidence type="ECO:0000256" key="2">
    <source>
        <dbReference type="ARBA" id="ARBA00022448"/>
    </source>
</evidence>
<dbReference type="KEGG" id="dpx:DAPPUDRAFT_98843"/>
<dbReference type="GO" id="GO:0005634">
    <property type="term" value="C:nucleus"/>
    <property type="evidence" value="ECO:0000318"/>
    <property type="project" value="GO_Central"/>
</dbReference>
<evidence type="ECO:0008006" key="6">
    <source>
        <dbReference type="Google" id="ProtNLM"/>
    </source>
</evidence>
<proteinExistence type="inferred from homology"/>
<evidence type="ECO:0000256" key="3">
    <source>
        <dbReference type="ARBA" id="ARBA00022927"/>
    </source>
</evidence>
<protein>
    <recommendedName>
        <fullName evidence="6">Armadillo repeat-containing domain-containing protein</fullName>
    </recommendedName>
</protein>
<sequence length="291" mass="31705">MQKIAAANMSIEDIINGINSRDENKELTATRAVWKSNKVERKSHFSITNTNLFIIPKLVEFLSRVNNPALQSASIRALCEIGCANDDQTKAFVSAGAITQFIYLLDSPHPAVVKRAGSELSVMASYIQELREEIIKSLLTLIKPDTSVKLLRSVTYTLENICSKSSKINDSPPAVLLPALAHLINSNDEQIIVLACKALKHILNGAQQVHQVVDAGVVPRLVELLGYKKVAVIIPTLESICMIVNGDIVQTKFVLAAGAFKFLGKLLVHPNRVVVQLAAKLVAAIHIQFAA</sequence>
<dbReference type="GO" id="GO:0008139">
    <property type="term" value="F:nuclear localization sequence binding"/>
    <property type="evidence" value="ECO:0000318"/>
    <property type="project" value="GO_Central"/>
</dbReference>
<dbReference type="OrthoDB" id="7537227at2759"/>
<keyword evidence="3" id="KW-0653">Protein transport</keyword>
<dbReference type="GO" id="GO:0006607">
    <property type="term" value="P:NLS-bearing protein import into nucleus"/>
    <property type="evidence" value="ECO:0000318"/>
    <property type="project" value="GO_Central"/>
</dbReference>
<dbReference type="EMBL" id="GL732532">
    <property type="protein sequence ID" value="EFX85552.1"/>
    <property type="molecule type" value="Genomic_DNA"/>
</dbReference>
<dbReference type="AlphaFoldDB" id="E9G4J2"/>
<gene>
    <name evidence="4" type="ORF">DAPPUDRAFT_98843</name>
</gene>
<keyword evidence="2" id="KW-0813">Transport</keyword>
<dbReference type="InParanoid" id="E9G4J2"/>
<accession>E9G4J2</accession>
<dbReference type="SUPFAM" id="SSF48371">
    <property type="entry name" value="ARM repeat"/>
    <property type="match status" value="1"/>
</dbReference>
<organism evidence="4 5">
    <name type="scientific">Daphnia pulex</name>
    <name type="common">Water flea</name>
    <dbReference type="NCBI Taxonomy" id="6669"/>
    <lineage>
        <taxon>Eukaryota</taxon>
        <taxon>Metazoa</taxon>
        <taxon>Ecdysozoa</taxon>
        <taxon>Arthropoda</taxon>
        <taxon>Crustacea</taxon>
        <taxon>Branchiopoda</taxon>
        <taxon>Diplostraca</taxon>
        <taxon>Cladocera</taxon>
        <taxon>Anomopoda</taxon>
        <taxon>Daphniidae</taxon>
        <taxon>Daphnia</taxon>
    </lineage>
</organism>
<dbReference type="GO" id="GO:0061608">
    <property type="term" value="F:nuclear import signal receptor activity"/>
    <property type="evidence" value="ECO:0000318"/>
    <property type="project" value="GO_Central"/>
</dbReference>
<dbReference type="InterPro" id="IPR000225">
    <property type="entry name" value="Armadillo"/>
</dbReference>
<dbReference type="STRING" id="6669.E9G4J2"/>
<dbReference type="eggNOG" id="KOG0166">
    <property type="taxonomic scope" value="Eukaryota"/>
</dbReference>
<dbReference type="PhylomeDB" id="E9G4J2"/>
<evidence type="ECO:0000313" key="4">
    <source>
        <dbReference type="EMBL" id="EFX85552.1"/>
    </source>
</evidence>
<dbReference type="InterPro" id="IPR011989">
    <property type="entry name" value="ARM-like"/>
</dbReference>